<dbReference type="GO" id="GO:0005886">
    <property type="term" value="C:plasma membrane"/>
    <property type="evidence" value="ECO:0007669"/>
    <property type="project" value="UniProtKB-SubCell"/>
</dbReference>
<name>A0A2I7N753_9NEIS</name>
<keyword evidence="5" id="KW-0349">Heme</keyword>
<dbReference type="Proteomes" id="UP000236655">
    <property type="component" value="Chromosome"/>
</dbReference>
<organism evidence="15 16">
    <name type="scientific">Aquella oligotrophica</name>
    <dbReference type="NCBI Taxonomy" id="2067065"/>
    <lineage>
        <taxon>Bacteria</taxon>
        <taxon>Pseudomonadati</taxon>
        <taxon>Pseudomonadota</taxon>
        <taxon>Betaproteobacteria</taxon>
        <taxon>Neisseriales</taxon>
        <taxon>Neisseriaceae</taxon>
        <taxon>Aquella</taxon>
    </lineage>
</organism>
<keyword evidence="7" id="KW-0479">Metal-binding</keyword>
<evidence type="ECO:0000256" key="9">
    <source>
        <dbReference type="ARBA" id="ARBA00022989"/>
    </source>
</evidence>
<dbReference type="KEGG" id="nba:CUN60_08305"/>
<keyword evidence="10" id="KW-0408">Iron</keyword>
<keyword evidence="16" id="KW-1185">Reference proteome</keyword>
<evidence type="ECO:0000256" key="13">
    <source>
        <dbReference type="SAM" id="Phobius"/>
    </source>
</evidence>
<dbReference type="GO" id="GO:0020037">
    <property type="term" value="F:heme binding"/>
    <property type="evidence" value="ECO:0007669"/>
    <property type="project" value="TreeGrafter"/>
</dbReference>
<evidence type="ECO:0000256" key="12">
    <source>
        <dbReference type="ARBA" id="ARBA00037975"/>
    </source>
</evidence>
<evidence type="ECO:0000256" key="8">
    <source>
        <dbReference type="ARBA" id="ARBA00022982"/>
    </source>
</evidence>
<protein>
    <recommendedName>
        <fullName evidence="14">Cytochrome b561 bacterial/Ni-hydrogenase domain-containing protein</fullName>
    </recommendedName>
</protein>
<reference evidence="16" key="1">
    <citation type="submission" date="2017-11" db="EMBL/GenBank/DDBJ databases">
        <authorList>
            <person name="Chan K.G."/>
            <person name="Lee L.S."/>
        </authorList>
    </citation>
    <scope>NUCLEOTIDE SEQUENCE [LARGE SCALE GENOMIC DNA]</scope>
    <source>
        <strain evidence="16">DSM 100970</strain>
    </source>
</reference>
<comment type="similarity">
    <text evidence="12">Belongs to the cytochrome b561 family.</text>
</comment>
<evidence type="ECO:0000313" key="15">
    <source>
        <dbReference type="EMBL" id="AUR52297.1"/>
    </source>
</evidence>
<evidence type="ECO:0000256" key="7">
    <source>
        <dbReference type="ARBA" id="ARBA00022723"/>
    </source>
</evidence>
<comment type="cofactor">
    <cofactor evidence="1">
        <name>heme b</name>
        <dbReference type="ChEBI" id="CHEBI:60344"/>
    </cofactor>
</comment>
<keyword evidence="4" id="KW-1003">Cell membrane</keyword>
<dbReference type="PANTHER" id="PTHR30529:SF1">
    <property type="entry name" value="CYTOCHROME B561 HOMOLOG 2"/>
    <property type="match status" value="1"/>
</dbReference>
<dbReference type="GO" id="GO:0022904">
    <property type="term" value="P:respiratory electron transport chain"/>
    <property type="evidence" value="ECO:0007669"/>
    <property type="project" value="InterPro"/>
</dbReference>
<dbReference type="EMBL" id="CP024847">
    <property type="protein sequence ID" value="AUR52297.1"/>
    <property type="molecule type" value="Genomic_DNA"/>
</dbReference>
<evidence type="ECO:0000256" key="1">
    <source>
        <dbReference type="ARBA" id="ARBA00001970"/>
    </source>
</evidence>
<dbReference type="InterPro" id="IPR016174">
    <property type="entry name" value="Di-haem_cyt_TM"/>
</dbReference>
<dbReference type="PANTHER" id="PTHR30529">
    <property type="entry name" value="CYTOCHROME B561"/>
    <property type="match status" value="1"/>
</dbReference>
<evidence type="ECO:0000256" key="10">
    <source>
        <dbReference type="ARBA" id="ARBA00023004"/>
    </source>
</evidence>
<dbReference type="GO" id="GO:0009055">
    <property type="term" value="F:electron transfer activity"/>
    <property type="evidence" value="ECO:0007669"/>
    <property type="project" value="InterPro"/>
</dbReference>
<evidence type="ECO:0000256" key="3">
    <source>
        <dbReference type="ARBA" id="ARBA00022448"/>
    </source>
</evidence>
<proteinExistence type="inferred from homology"/>
<feature type="transmembrane region" description="Helical" evidence="13">
    <location>
        <begin position="12"/>
        <end position="34"/>
    </location>
</feature>
<evidence type="ECO:0000256" key="2">
    <source>
        <dbReference type="ARBA" id="ARBA00004651"/>
    </source>
</evidence>
<feature type="transmembrane region" description="Helical" evidence="13">
    <location>
        <begin position="141"/>
        <end position="161"/>
    </location>
</feature>
<dbReference type="RefSeq" id="WP_102951592.1">
    <property type="nucleotide sequence ID" value="NZ_CP024847.1"/>
</dbReference>
<evidence type="ECO:0000256" key="11">
    <source>
        <dbReference type="ARBA" id="ARBA00023136"/>
    </source>
</evidence>
<evidence type="ECO:0000256" key="6">
    <source>
        <dbReference type="ARBA" id="ARBA00022692"/>
    </source>
</evidence>
<comment type="subcellular location">
    <subcellularLocation>
        <location evidence="2">Cell membrane</location>
        <topology evidence="2">Multi-pass membrane protein</topology>
    </subcellularLocation>
</comment>
<sequence>MAKSKRTIRYFKVAMLFHWSMAILIILNILGGLLKHYEILDLPIVIELHTRTGIIILTLAILRIFWRLTHKYPSLTNIIPNSEKILAYFSHLLLYILMIAVPVSGMLFFQSIGEKVYFLQIELPQFIIKQSTAEAKKILNIHQSLALIFLTLIVYHILAALKHHFIDKNHVLTRMLPKWIYRK</sequence>
<gene>
    <name evidence="15" type="ORF">CUN60_08305</name>
</gene>
<keyword evidence="6 13" id="KW-0812">Transmembrane</keyword>
<feature type="transmembrane region" description="Helical" evidence="13">
    <location>
        <begin position="46"/>
        <end position="66"/>
    </location>
</feature>
<dbReference type="AlphaFoldDB" id="A0A2I7N753"/>
<accession>A0A2I7N753</accession>
<dbReference type="Pfam" id="PF01292">
    <property type="entry name" value="Ni_hydr_CYTB"/>
    <property type="match status" value="1"/>
</dbReference>
<dbReference type="InterPro" id="IPR011577">
    <property type="entry name" value="Cyt_b561_bac/Ni-Hgenase"/>
</dbReference>
<dbReference type="InterPro" id="IPR052168">
    <property type="entry name" value="Cytochrome_b561_oxidase"/>
</dbReference>
<keyword evidence="8" id="KW-0249">Electron transport</keyword>
<evidence type="ECO:0000259" key="14">
    <source>
        <dbReference type="Pfam" id="PF01292"/>
    </source>
</evidence>
<keyword evidence="11 13" id="KW-0472">Membrane</keyword>
<dbReference type="OrthoDB" id="8723024at2"/>
<dbReference type="SUPFAM" id="SSF81342">
    <property type="entry name" value="Transmembrane di-heme cytochromes"/>
    <property type="match status" value="1"/>
</dbReference>
<evidence type="ECO:0000256" key="5">
    <source>
        <dbReference type="ARBA" id="ARBA00022617"/>
    </source>
</evidence>
<feature type="transmembrane region" description="Helical" evidence="13">
    <location>
        <begin position="86"/>
        <end position="109"/>
    </location>
</feature>
<evidence type="ECO:0000313" key="16">
    <source>
        <dbReference type="Proteomes" id="UP000236655"/>
    </source>
</evidence>
<keyword evidence="3" id="KW-0813">Transport</keyword>
<feature type="domain" description="Cytochrome b561 bacterial/Ni-hydrogenase" evidence="14">
    <location>
        <begin position="10"/>
        <end position="177"/>
    </location>
</feature>
<evidence type="ECO:0000256" key="4">
    <source>
        <dbReference type="ARBA" id="ARBA00022475"/>
    </source>
</evidence>
<dbReference type="GO" id="GO:0046872">
    <property type="term" value="F:metal ion binding"/>
    <property type="evidence" value="ECO:0007669"/>
    <property type="project" value="UniProtKB-KW"/>
</dbReference>
<dbReference type="Gene3D" id="1.20.950.20">
    <property type="entry name" value="Transmembrane di-heme cytochromes, Chain C"/>
    <property type="match status" value="1"/>
</dbReference>
<keyword evidence="9 13" id="KW-1133">Transmembrane helix</keyword>